<comment type="caution">
    <text evidence="2">The sequence shown here is derived from an EMBL/GenBank/DDBJ whole genome shotgun (WGS) entry which is preliminary data.</text>
</comment>
<proteinExistence type="predicted"/>
<dbReference type="RefSeq" id="WP_131235983.1">
    <property type="nucleotide sequence ID" value="NZ_CP183326.1"/>
</dbReference>
<keyword evidence="3" id="KW-1185">Reference proteome</keyword>
<evidence type="ECO:0000313" key="3">
    <source>
        <dbReference type="Proteomes" id="UP000293846"/>
    </source>
</evidence>
<name>A0A4R1B3T0_9BACI</name>
<reference evidence="2 3" key="1">
    <citation type="submission" date="2019-03" db="EMBL/GenBank/DDBJ databases">
        <authorList>
            <person name="Jensen L."/>
            <person name="Storgaard J."/>
            <person name="Sulaj E."/>
            <person name="Schramm A."/>
            <person name="Marshall I.P.G."/>
        </authorList>
    </citation>
    <scope>NUCLEOTIDE SEQUENCE [LARGE SCALE GENOMIC DNA]</scope>
    <source>
        <strain evidence="2 3">2017H2G3</strain>
    </source>
</reference>
<gene>
    <name evidence="2" type="ORF">E0Y62_03070</name>
</gene>
<sequence>MLKNNVGSLITKEMLANYHELNLKKKEIETELIELKKAFNQYFDMAVGKDTRGDIAIGDYKLQRQVRVTEKYEPEDTVNRLEKINLLDLIQKRPDEEKIKAALNLGLLKESDLEGCIKTSSSQAIYVKRVE</sequence>
<keyword evidence="1" id="KW-0175">Coiled coil</keyword>
<evidence type="ECO:0000313" key="2">
    <source>
        <dbReference type="EMBL" id="TCJ05672.1"/>
    </source>
</evidence>
<dbReference type="Proteomes" id="UP000293846">
    <property type="component" value="Unassembled WGS sequence"/>
</dbReference>
<dbReference type="EMBL" id="SJTH01000003">
    <property type="protein sequence ID" value="TCJ05672.1"/>
    <property type="molecule type" value="Genomic_DNA"/>
</dbReference>
<accession>A0A4R1B3T0</accession>
<dbReference type="OrthoDB" id="2704409at2"/>
<evidence type="ECO:0000256" key="1">
    <source>
        <dbReference type="SAM" id="Coils"/>
    </source>
</evidence>
<dbReference type="AlphaFoldDB" id="A0A4R1B3T0"/>
<protein>
    <submittedName>
        <fullName evidence="2">Uncharacterized protein</fullName>
    </submittedName>
</protein>
<dbReference type="STRING" id="1742358.GCA_001439605_01472"/>
<feature type="coiled-coil region" evidence="1">
    <location>
        <begin position="11"/>
        <end position="38"/>
    </location>
</feature>
<organism evidence="2 3">
    <name type="scientific">Cytobacillus praedii</name>
    <dbReference type="NCBI Taxonomy" id="1742358"/>
    <lineage>
        <taxon>Bacteria</taxon>
        <taxon>Bacillati</taxon>
        <taxon>Bacillota</taxon>
        <taxon>Bacilli</taxon>
        <taxon>Bacillales</taxon>
        <taxon>Bacillaceae</taxon>
        <taxon>Cytobacillus</taxon>
    </lineage>
</organism>